<dbReference type="EMBL" id="JAJFAZ020000007">
    <property type="protein sequence ID" value="KAI5316405.1"/>
    <property type="molecule type" value="Genomic_DNA"/>
</dbReference>
<organism evidence="2 3">
    <name type="scientific">Prunus dulcis</name>
    <name type="common">Almond</name>
    <name type="synonym">Amygdalus dulcis</name>
    <dbReference type="NCBI Taxonomy" id="3755"/>
    <lineage>
        <taxon>Eukaryota</taxon>
        <taxon>Viridiplantae</taxon>
        <taxon>Streptophyta</taxon>
        <taxon>Embryophyta</taxon>
        <taxon>Tracheophyta</taxon>
        <taxon>Spermatophyta</taxon>
        <taxon>Magnoliopsida</taxon>
        <taxon>eudicotyledons</taxon>
        <taxon>Gunneridae</taxon>
        <taxon>Pentapetalae</taxon>
        <taxon>rosids</taxon>
        <taxon>fabids</taxon>
        <taxon>Rosales</taxon>
        <taxon>Rosaceae</taxon>
        <taxon>Amygdaloideae</taxon>
        <taxon>Amygdaleae</taxon>
        <taxon>Prunus</taxon>
    </lineage>
</organism>
<feature type="region of interest" description="Disordered" evidence="1">
    <location>
        <begin position="22"/>
        <end position="82"/>
    </location>
</feature>
<dbReference type="AlphaFoldDB" id="A0AAD4YPB6"/>
<evidence type="ECO:0000313" key="2">
    <source>
        <dbReference type="EMBL" id="KAI5316405.1"/>
    </source>
</evidence>
<feature type="compositionally biased region" description="Acidic residues" evidence="1">
    <location>
        <begin position="72"/>
        <end position="82"/>
    </location>
</feature>
<evidence type="ECO:0000256" key="1">
    <source>
        <dbReference type="SAM" id="MobiDB-lite"/>
    </source>
</evidence>
<protein>
    <submittedName>
        <fullName evidence="2">Uncharacterized protein</fullName>
    </submittedName>
</protein>
<comment type="caution">
    <text evidence="2">The sequence shown here is derived from an EMBL/GenBank/DDBJ whole genome shotgun (WGS) entry which is preliminary data.</text>
</comment>
<proteinExistence type="predicted"/>
<dbReference type="Proteomes" id="UP001054821">
    <property type="component" value="Chromosome 7"/>
</dbReference>
<feature type="compositionally biased region" description="Polar residues" evidence="1">
    <location>
        <begin position="22"/>
        <end position="32"/>
    </location>
</feature>
<evidence type="ECO:0000313" key="3">
    <source>
        <dbReference type="Proteomes" id="UP001054821"/>
    </source>
</evidence>
<feature type="compositionally biased region" description="Basic and acidic residues" evidence="1">
    <location>
        <begin position="41"/>
        <end position="55"/>
    </location>
</feature>
<reference evidence="2 3" key="1">
    <citation type="journal article" date="2022" name="G3 (Bethesda)">
        <title>Whole-genome sequence and methylome profiling of the almond [Prunus dulcis (Mill.) D.A. Webb] cultivar 'Nonpareil'.</title>
        <authorList>
            <person name="D'Amico-Willman K.M."/>
            <person name="Ouma W.Z."/>
            <person name="Meulia T."/>
            <person name="Sideli G.M."/>
            <person name="Gradziel T.M."/>
            <person name="Fresnedo-Ramirez J."/>
        </authorList>
    </citation>
    <scope>NUCLEOTIDE SEQUENCE [LARGE SCALE GENOMIC DNA]</scope>
    <source>
        <strain evidence="2">Clone GOH B32 T37-40</strain>
    </source>
</reference>
<keyword evidence="3" id="KW-1185">Reference proteome</keyword>
<gene>
    <name evidence="2" type="ORF">L3X38_036112</name>
</gene>
<name>A0AAD4YPB6_PRUDU</name>
<feature type="compositionally biased region" description="Low complexity" evidence="1">
    <location>
        <begin position="56"/>
        <end position="65"/>
    </location>
</feature>
<sequence>MVTNIDEPILELEAHLSGAFEANNSKAKSNGPTKGLNDGPSKIEKSMKAEEKAEATADIEATEASENLEGTLAEDEELYGEE</sequence>
<accession>A0AAD4YPB6</accession>